<keyword evidence="1" id="KW-0805">Transcription regulation</keyword>
<dbReference type="Proteomes" id="UP000198688">
    <property type="component" value="Chromosome I"/>
</dbReference>
<dbReference type="EMBL" id="LT629758">
    <property type="protein sequence ID" value="SDS75158.1"/>
    <property type="molecule type" value="Genomic_DNA"/>
</dbReference>
<keyword evidence="2 4" id="KW-0238">DNA-binding</keyword>
<dbReference type="STRING" id="113562.SAMN04489716_1524"/>
<dbReference type="InterPro" id="IPR009057">
    <property type="entry name" value="Homeodomain-like_sf"/>
</dbReference>
<evidence type="ECO:0000256" key="4">
    <source>
        <dbReference type="PROSITE-ProRule" id="PRU00335"/>
    </source>
</evidence>
<dbReference type="Gene3D" id="1.10.357.10">
    <property type="entry name" value="Tetracycline Repressor, domain 2"/>
    <property type="match status" value="1"/>
</dbReference>
<dbReference type="GO" id="GO:0003700">
    <property type="term" value="F:DNA-binding transcription factor activity"/>
    <property type="evidence" value="ECO:0007669"/>
    <property type="project" value="TreeGrafter"/>
</dbReference>
<feature type="domain" description="HTH tetR-type" evidence="5">
    <location>
        <begin position="9"/>
        <end position="69"/>
    </location>
</feature>
<dbReference type="GO" id="GO:0000976">
    <property type="term" value="F:transcription cis-regulatory region binding"/>
    <property type="evidence" value="ECO:0007669"/>
    <property type="project" value="TreeGrafter"/>
</dbReference>
<dbReference type="InterPro" id="IPR001647">
    <property type="entry name" value="HTH_TetR"/>
</dbReference>
<proteinExistence type="predicted"/>
<dbReference type="OrthoDB" id="3766519at2"/>
<accession>A0A1H1URE8</accession>
<protein>
    <submittedName>
        <fullName evidence="6">DNA-binding transcriptional regulator, AcrR family</fullName>
    </submittedName>
</protein>
<evidence type="ECO:0000313" key="6">
    <source>
        <dbReference type="EMBL" id="SDS75158.1"/>
    </source>
</evidence>
<feature type="DNA-binding region" description="H-T-H motif" evidence="4">
    <location>
        <begin position="32"/>
        <end position="51"/>
    </location>
</feature>
<dbReference type="Pfam" id="PF00440">
    <property type="entry name" value="TetR_N"/>
    <property type="match status" value="1"/>
</dbReference>
<name>A0A1H1URE8_9ACTN</name>
<evidence type="ECO:0000256" key="1">
    <source>
        <dbReference type="ARBA" id="ARBA00023015"/>
    </source>
</evidence>
<keyword evidence="7" id="KW-1185">Reference proteome</keyword>
<dbReference type="PRINTS" id="PR00455">
    <property type="entry name" value="HTHTETR"/>
</dbReference>
<gene>
    <name evidence="6" type="ORF">SAMN04489716_1524</name>
</gene>
<evidence type="ECO:0000259" key="5">
    <source>
        <dbReference type="PROSITE" id="PS50977"/>
    </source>
</evidence>
<evidence type="ECO:0000313" key="7">
    <source>
        <dbReference type="Proteomes" id="UP000198688"/>
    </source>
</evidence>
<dbReference type="AlphaFoldDB" id="A0A1H1URE8"/>
<reference evidence="6 7" key="1">
    <citation type="submission" date="2016-10" db="EMBL/GenBank/DDBJ databases">
        <authorList>
            <person name="de Groot N.N."/>
        </authorList>
    </citation>
    <scope>NUCLEOTIDE SEQUENCE [LARGE SCALE GENOMIC DNA]</scope>
    <source>
        <strain evidence="6 7">DSM 43941</strain>
    </source>
</reference>
<dbReference type="PANTHER" id="PTHR30055:SF234">
    <property type="entry name" value="HTH-TYPE TRANSCRIPTIONAL REGULATOR BETI"/>
    <property type="match status" value="1"/>
</dbReference>
<evidence type="ECO:0000256" key="3">
    <source>
        <dbReference type="ARBA" id="ARBA00023163"/>
    </source>
</evidence>
<sequence>MTEHRNRAGSGRERILDAAAQLFAAQGYAGTSTRDIAQQAGIRQPSLYAHFSVKSEILCELLVETLRPPVEYAAKLFDDTDLPARDRLIRLLDFDIRGLFAGRRPVAVLGVLPEVRGPEFAEAHRLRNGLRELYGRLCGDALAAAGAPVGPDELHRTTAIVFTLVEGISARRFEDPDLDVDRTIQDTTTAILRILGV</sequence>
<dbReference type="RefSeq" id="WP_092542862.1">
    <property type="nucleotide sequence ID" value="NZ_BOMJ01000053.1"/>
</dbReference>
<keyword evidence="3" id="KW-0804">Transcription</keyword>
<evidence type="ECO:0000256" key="2">
    <source>
        <dbReference type="ARBA" id="ARBA00023125"/>
    </source>
</evidence>
<dbReference type="PANTHER" id="PTHR30055">
    <property type="entry name" value="HTH-TYPE TRANSCRIPTIONAL REGULATOR RUTR"/>
    <property type="match status" value="1"/>
</dbReference>
<dbReference type="InterPro" id="IPR050109">
    <property type="entry name" value="HTH-type_TetR-like_transc_reg"/>
</dbReference>
<dbReference type="SUPFAM" id="SSF46689">
    <property type="entry name" value="Homeodomain-like"/>
    <property type="match status" value="1"/>
</dbReference>
<organism evidence="6 7">
    <name type="scientific">Actinoplanes derwentensis</name>
    <dbReference type="NCBI Taxonomy" id="113562"/>
    <lineage>
        <taxon>Bacteria</taxon>
        <taxon>Bacillati</taxon>
        <taxon>Actinomycetota</taxon>
        <taxon>Actinomycetes</taxon>
        <taxon>Micromonosporales</taxon>
        <taxon>Micromonosporaceae</taxon>
        <taxon>Actinoplanes</taxon>
    </lineage>
</organism>
<dbReference type="PROSITE" id="PS50977">
    <property type="entry name" value="HTH_TETR_2"/>
    <property type="match status" value="1"/>
</dbReference>